<dbReference type="PANTHER" id="PTHR22911:SF79">
    <property type="entry name" value="MOBA-LIKE NTP TRANSFERASE DOMAIN-CONTAINING PROTEIN"/>
    <property type="match status" value="1"/>
</dbReference>
<keyword evidence="1" id="KW-0472">Membrane</keyword>
<dbReference type="InterPro" id="IPR000620">
    <property type="entry name" value="EamA_dom"/>
</dbReference>
<protein>
    <submittedName>
        <fullName evidence="3">EamA family transporter</fullName>
    </submittedName>
</protein>
<keyword evidence="4" id="KW-1185">Reference proteome</keyword>
<dbReference type="OrthoDB" id="9150437at2"/>
<accession>A0A6I4I8I0</accession>
<dbReference type="EMBL" id="WQLA01000001">
    <property type="protein sequence ID" value="MVN89779.1"/>
    <property type="molecule type" value="Genomic_DNA"/>
</dbReference>
<proteinExistence type="predicted"/>
<feature type="transmembrane region" description="Helical" evidence="1">
    <location>
        <begin position="95"/>
        <end position="115"/>
    </location>
</feature>
<feature type="transmembrane region" description="Helical" evidence="1">
    <location>
        <begin position="43"/>
        <end position="60"/>
    </location>
</feature>
<reference evidence="3 4" key="1">
    <citation type="submission" date="2019-12" db="EMBL/GenBank/DDBJ databases">
        <title>Mucilaginibacter sp. HME9299 genome sequencing and assembly.</title>
        <authorList>
            <person name="Kang H."/>
            <person name="Kim H."/>
            <person name="Joh K."/>
        </authorList>
    </citation>
    <scope>NUCLEOTIDE SEQUENCE [LARGE SCALE GENOMIC DNA]</scope>
    <source>
        <strain evidence="3 4">HME9299</strain>
    </source>
</reference>
<dbReference type="PANTHER" id="PTHR22911">
    <property type="entry name" value="ACYL-MALONYL CONDENSING ENZYME-RELATED"/>
    <property type="match status" value="1"/>
</dbReference>
<keyword evidence="1" id="KW-0812">Transmembrane</keyword>
<evidence type="ECO:0000313" key="4">
    <source>
        <dbReference type="Proteomes" id="UP000434850"/>
    </source>
</evidence>
<evidence type="ECO:0000313" key="3">
    <source>
        <dbReference type="EMBL" id="MVN89779.1"/>
    </source>
</evidence>
<feature type="domain" description="EamA" evidence="2">
    <location>
        <begin position="151"/>
        <end position="287"/>
    </location>
</feature>
<evidence type="ECO:0000256" key="1">
    <source>
        <dbReference type="SAM" id="Phobius"/>
    </source>
</evidence>
<feature type="transmembrane region" description="Helical" evidence="1">
    <location>
        <begin position="72"/>
        <end position="89"/>
    </location>
</feature>
<gene>
    <name evidence="3" type="ORF">GO816_01440</name>
</gene>
<feature type="transmembrane region" description="Helical" evidence="1">
    <location>
        <begin position="245"/>
        <end position="264"/>
    </location>
</feature>
<dbReference type="RefSeq" id="WP_157539573.1">
    <property type="nucleotide sequence ID" value="NZ_WQLA01000001.1"/>
</dbReference>
<dbReference type="InterPro" id="IPR037185">
    <property type="entry name" value="EmrE-like"/>
</dbReference>
<dbReference type="AlphaFoldDB" id="A0A6I4I8I0"/>
<feature type="transmembrane region" description="Helical" evidence="1">
    <location>
        <begin position="181"/>
        <end position="200"/>
    </location>
</feature>
<organism evidence="3 4">
    <name type="scientific">Mucilaginibacter aquatilis</name>
    <dbReference type="NCBI Taxonomy" id="1517760"/>
    <lineage>
        <taxon>Bacteria</taxon>
        <taxon>Pseudomonadati</taxon>
        <taxon>Bacteroidota</taxon>
        <taxon>Sphingobacteriia</taxon>
        <taxon>Sphingobacteriales</taxon>
        <taxon>Sphingobacteriaceae</taxon>
        <taxon>Mucilaginibacter</taxon>
    </lineage>
</organism>
<comment type="caution">
    <text evidence="3">The sequence shown here is derived from an EMBL/GenBank/DDBJ whole genome shotgun (WGS) entry which is preliminary data.</text>
</comment>
<sequence>MTHVVNKSSELNKNLLILHFTVFIWGFTGILGKLITITAVNLVWYRVLIALVTLFLYFKFNKQNFKVNRKSFLTLFFTGGLVGAHWILFFQAIKVSTVSVTLVCLSSLTLFTAVFEPLIKRKPISKLEILSGLLIITGIVLIFKFETQYTIGIVLGLLCAAAASLFSIINSNQVKHTHPTIISFYELGGAFFWITLYMLARGGIKTLQVPSNQDIAYLLVLGTICTSLAYVAGVSVMRELSAFKVALITNLEPVYGIIMAFMFFGDLHTMSIGFWIGAVIILSTIFLFPVVQKQAIRFKQRQAQQA</sequence>
<feature type="transmembrane region" description="Helical" evidence="1">
    <location>
        <begin position="270"/>
        <end position="291"/>
    </location>
</feature>
<feature type="domain" description="EamA" evidence="2">
    <location>
        <begin position="16"/>
        <end position="143"/>
    </location>
</feature>
<feature type="transmembrane region" description="Helical" evidence="1">
    <location>
        <begin position="215"/>
        <end position="233"/>
    </location>
</feature>
<feature type="transmembrane region" description="Helical" evidence="1">
    <location>
        <begin position="127"/>
        <end position="143"/>
    </location>
</feature>
<feature type="transmembrane region" description="Helical" evidence="1">
    <location>
        <begin position="149"/>
        <end position="169"/>
    </location>
</feature>
<name>A0A6I4I8I0_9SPHI</name>
<dbReference type="Pfam" id="PF00892">
    <property type="entry name" value="EamA"/>
    <property type="match status" value="2"/>
</dbReference>
<dbReference type="Proteomes" id="UP000434850">
    <property type="component" value="Unassembled WGS sequence"/>
</dbReference>
<dbReference type="GO" id="GO:0016020">
    <property type="term" value="C:membrane"/>
    <property type="evidence" value="ECO:0007669"/>
    <property type="project" value="InterPro"/>
</dbReference>
<keyword evidence="1" id="KW-1133">Transmembrane helix</keyword>
<dbReference type="SUPFAM" id="SSF103481">
    <property type="entry name" value="Multidrug resistance efflux transporter EmrE"/>
    <property type="match status" value="2"/>
</dbReference>
<feature type="transmembrane region" description="Helical" evidence="1">
    <location>
        <begin position="15"/>
        <end position="37"/>
    </location>
</feature>
<evidence type="ECO:0000259" key="2">
    <source>
        <dbReference type="Pfam" id="PF00892"/>
    </source>
</evidence>